<accession>A0A9X4L2E0</accession>
<dbReference type="EMBL" id="JAMBQA010000001">
    <property type="protein sequence ID" value="MDG0844853.1"/>
    <property type="molecule type" value="Genomic_DNA"/>
</dbReference>
<comment type="caution">
    <text evidence="2">The sequence shown here is derived from an EMBL/GenBank/DDBJ whole genome shotgun (WGS) entry which is preliminary data.</text>
</comment>
<name>A0A9X4L2E0_9STAP</name>
<evidence type="ECO:0000259" key="1">
    <source>
        <dbReference type="SMART" id="SM00635"/>
    </source>
</evidence>
<gene>
    <name evidence="2" type="ORF">M4L89_01170</name>
</gene>
<organism evidence="2 3">
    <name type="scientific">Staphylococcus equorum</name>
    <dbReference type="NCBI Taxonomy" id="246432"/>
    <lineage>
        <taxon>Bacteria</taxon>
        <taxon>Bacillati</taxon>
        <taxon>Bacillota</taxon>
        <taxon>Bacilli</taxon>
        <taxon>Bacillales</taxon>
        <taxon>Staphylococcaceae</taxon>
        <taxon>Staphylococcus</taxon>
    </lineage>
</organism>
<keyword evidence="3" id="KW-1185">Reference proteome</keyword>
<evidence type="ECO:0000313" key="2">
    <source>
        <dbReference type="EMBL" id="MDG0844853.1"/>
    </source>
</evidence>
<dbReference type="InterPro" id="IPR003343">
    <property type="entry name" value="Big_2"/>
</dbReference>
<dbReference type="RefSeq" id="WP_277582755.1">
    <property type="nucleotide sequence ID" value="NZ_JAMBPY010000001.1"/>
</dbReference>
<dbReference type="SUPFAM" id="SSF49373">
    <property type="entry name" value="Invasin/intimin cell-adhesion fragments"/>
    <property type="match status" value="1"/>
</dbReference>
<dbReference type="InterPro" id="IPR008964">
    <property type="entry name" value="Invasin/intimin_cell_adhesion"/>
</dbReference>
<dbReference type="AlphaFoldDB" id="A0A9X4L2E0"/>
<dbReference type="Gene3D" id="2.60.40.1080">
    <property type="match status" value="1"/>
</dbReference>
<proteinExistence type="predicted"/>
<dbReference type="SMART" id="SM00635">
    <property type="entry name" value="BID_2"/>
    <property type="match status" value="1"/>
</dbReference>
<feature type="domain" description="BIG2" evidence="1">
    <location>
        <begin position="234"/>
        <end position="311"/>
    </location>
</feature>
<protein>
    <submittedName>
        <fullName evidence="2">Ig-like domain-containing protein</fullName>
    </submittedName>
</protein>
<sequence length="316" mass="33413">MTQQKVFPFADKSDHIKLNLQHFAQATRRGDDEIIFGISDIIIGEGDDIIKFDGKNGDKDSYLQAEGGSVSFEPELEDVVIADYGNSPYDQRSTGYNVTVSIVAAQQTIDMLLLAIAGTDTVDENGKITGVADAPLGASNRKNAKPVRIHRRADGDNHDNDINIYKAGANDEVEISSANEQGSLEISMSAYPRDNANPSRKGNYFFTGAVDPNGILPKWTDLLNGNTSNTDNTLVSSIAFNSESQTLAVDETVTLQPTVQPVGAVDKSLTYASSDESIATVDNAGVVTAVATGEATITATANDGSGVTASVTVTVS</sequence>
<dbReference type="Proteomes" id="UP001152422">
    <property type="component" value="Unassembled WGS sequence"/>
</dbReference>
<evidence type="ECO:0000313" key="3">
    <source>
        <dbReference type="Proteomes" id="UP001152422"/>
    </source>
</evidence>
<reference evidence="2" key="1">
    <citation type="submission" date="2022-05" db="EMBL/GenBank/DDBJ databases">
        <title>Comparative genomics of Staphylococcus equorum isolates.</title>
        <authorList>
            <person name="Luelf R.H."/>
        </authorList>
    </citation>
    <scope>NUCLEOTIDE SEQUENCE</scope>
    <source>
        <strain evidence="2">TMW 2.2497</strain>
    </source>
</reference>
<dbReference type="Pfam" id="PF02368">
    <property type="entry name" value="Big_2"/>
    <property type="match status" value="1"/>
</dbReference>